<dbReference type="InterPro" id="IPR033906">
    <property type="entry name" value="Lipase_N"/>
</dbReference>
<sequence length="337" mass="36402">MKVSLLVAALFPLVLSGPAFQCQSEQEDDGADMKYFLYESSPGVYEVEDLVNAEIDTMVSQSDVYYHFFSHSDPNGVDIRDTDIDALGNTGFSVQRDTMFVVHGWKGDNDVSLNLKVREAILSKENINVFVVDWSPIANKNYISAKNSVVGVGRVVASFVQALQSRFSLRLSTVSFVGFSLGAHISGAAGAALNGEVDHIVGLDPAGPLFSVRNTNERLDPTDGRFVQVIHTNGGLLGFGSPSGHSDYYPNGGSSQPGCGLDIVGSCAHSRAYLFYTESILANTNRFVSTRCSSQRDYTRGNCNGNARSVLGGYTVDKRANGDFYLVTNNQSPFARG</sequence>
<dbReference type="CDD" id="cd00707">
    <property type="entry name" value="Pancreat_lipase_like"/>
    <property type="match status" value="1"/>
</dbReference>
<dbReference type="PRINTS" id="PR00821">
    <property type="entry name" value="TAGLIPASE"/>
</dbReference>
<dbReference type="InterPro" id="IPR002334">
    <property type="entry name" value="Allerg_PlipaseA1"/>
</dbReference>
<feature type="domain" description="Lipase" evidence="6">
    <location>
        <begin position="59"/>
        <end position="334"/>
    </location>
</feature>
<organism evidence="7">
    <name type="scientific">Anoplophora glabripennis</name>
    <name type="common">Asian longhorn beetle</name>
    <name type="synonym">Anoplophora nobilis</name>
    <dbReference type="NCBI Taxonomy" id="217634"/>
    <lineage>
        <taxon>Eukaryota</taxon>
        <taxon>Metazoa</taxon>
        <taxon>Ecdysozoa</taxon>
        <taxon>Arthropoda</taxon>
        <taxon>Hexapoda</taxon>
        <taxon>Insecta</taxon>
        <taxon>Pterygota</taxon>
        <taxon>Neoptera</taxon>
        <taxon>Endopterygota</taxon>
        <taxon>Coleoptera</taxon>
        <taxon>Polyphaga</taxon>
        <taxon>Cucujiformia</taxon>
        <taxon>Chrysomeloidea</taxon>
        <taxon>Cerambycidae</taxon>
        <taxon>Lamiinae</taxon>
        <taxon>Lamiini</taxon>
        <taxon>Anoplophora</taxon>
    </lineage>
</organism>
<dbReference type="InterPro" id="IPR000734">
    <property type="entry name" value="TAG_lipase"/>
</dbReference>
<comment type="similarity">
    <text evidence="2 4">Belongs to the AB hydrolase superfamily. Lipase family.</text>
</comment>
<dbReference type="GO" id="GO:0016298">
    <property type="term" value="F:lipase activity"/>
    <property type="evidence" value="ECO:0007669"/>
    <property type="project" value="InterPro"/>
</dbReference>
<dbReference type="PANTHER" id="PTHR11610">
    <property type="entry name" value="LIPASE"/>
    <property type="match status" value="1"/>
</dbReference>
<reference evidence="7" key="1">
    <citation type="submission" date="2013-07" db="EMBL/GenBank/DDBJ databases">
        <title>Midgut Transcriptome Profiling of Anoplphora glabripennis, a Lignocellulose Degrading, Wood-Boring Cerambycid.</title>
        <authorList>
            <person name="Scully E.D."/>
            <person name="Hoover K."/>
            <person name="Carlson J.E."/>
            <person name="Tien M."/>
            <person name="Geib S.M."/>
        </authorList>
    </citation>
    <scope>NUCLEOTIDE SEQUENCE</scope>
</reference>
<evidence type="ECO:0000256" key="2">
    <source>
        <dbReference type="ARBA" id="ARBA00010701"/>
    </source>
</evidence>
<comment type="subcellular location">
    <subcellularLocation>
        <location evidence="1">Secreted</location>
    </subcellularLocation>
</comment>
<dbReference type="AlphaFoldDB" id="V5G104"/>
<evidence type="ECO:0000256" key="3">
    <source>
        <dbReference type="ARBA" id="ARBA00022525"/>
    </source>
</evidence>
<feature type="chain" id="PRO_5004733266" evidence="5">
    <location>
        <begin position="17"/>
        <end position="337"/>
    </location>
</feature>
<keyword evidence="3" id="KW-0964">Secreted</keyword>
<evidence type="ECO:0000259" key="6">
    <source>
        <dbReference type="Pfam" id="PF00151"/>
    </source>
</evidence>
<keyword evidence="5" id="KW-0732">Signal</keyword>
<proteinExistence type="inferred from homology"/>
<evidence type="ECO:0000256" key="4">
    <source>
        <dbReference type="RuleBase" id="RU004262"/>
    </source>
</evidence>
<dbReference type="Pfam" id="PF00151">
    <property type="entry name" value="Lipase"/>
    <property type="match status" value="1"/>
</dbReference>
<name>V5G104_ANOGL</name>
<accession>V5G104</accession>
<dbReference type="SUPFAM" id="SSF53474">
    <property type="entry name" value="alpha/beta-Hydrolases"/>
    <property type="match status" value="1"/>
</dbReference>
<dbReference type="GO" id="GO:0005615">
    <property type="term" value="C:extracellular space"/>
    <property type="evidence" value="ECO:0007669"/>
    <property type="project" value="TreeGrafter"/>
</dbReference>
<dbReference type="InterPro" id="IPR013818">
    <property type="entry name" value="Lipase"/>
</dbReference>
<feature type="signal peptide" evidence="5">
    <location>
        <begin position="1"/>
        <end position="16"/>
    </location>
</feature>
<evidence type="ECO:0000313" key="7">
    <source>
        <dbReference type="EMBL" id="JAB63690.1"/>
    </source>
</evidence>
<dbReference type="EMBL" id="GALX01004776">
    <property type="protein sequence ID" value="JAB63690.1"/>
    <property type="molecule type" value="Transcribed_RNA"/>
</dbReference>
<dbReference type="GO" id="GO:0016042">
    <property type="term" value="P:lipid catabolic process"/>
    <property type="evidence" value="ECO:0007669"/>
    <property type="project" value="TreeGrafter"/>
</dbReference>
<dbReference type="FunFam" id="3.40.50.1820:FF:000076">
    <property type="entry name" value="phospholipase A1"/>
    <property type="match status" value="1"/>
</dbReference>
<gene>
    <name evidence="7" type="primary">LIPE</name>
</gene>
<protein>
    <submittedName>
        <fullName evidence="7">Endothelial lipase</fullName>
    </submittedName>
</protein>
<evidence type="ECO:0000256" key="1">
    <source>
        <dbReference type="ARBA" id="ARBA00004613"/>
    </source>
</evidence>
<evidence type="ECO:0000256" key="5">
    <source>
        <dbReference type="SAM" id="SignalP"/>
    </source>
</evidence>
<dbReference type="Gene3D" id="3.40.50.1820">
    <property type="entry name" value="alpha/beta hydrolase"/>
    <property type="match status" value="1"/>
</dbReference>
<dbReference type="PANTHER" id="PTHR11610:SF190">
    <property type="entry name" value="VITELLOGENIN-3-LIKE PROTEIN"/>
    <property type="match status" value="1"/>
</dbReference>
<dbReference type="PRINTS" id="PR00825">
    <property type="entry name" value="DOLALLERGEN"/>
</dbReference>
<dbReference type="InterPro" id="IPR029058">
    <property type="entry name" value="AB_hydrolase_fold"/>
</dbReference>